<evidence type="ECO:0000256" key="1">
    <source>
        <dbReference type="ARBA" id="ARBA00004127"/>
    </source>
</evidence>
<dbReference type="OrthoDB" id="9776737at2"/>
<evidence type="ECO:0000256" key="8">
    <source>
        <dbReference type="ARBA" id="ARBA00023136"/>
    </source>
</evidence>
<comment type="similarity">
    <text evidence="3 10">Belongs to the glycosyltransferase 39 family.</text>
</comment>
<protein>
    <recommendedName>
        <fullName evidence="9 10">Polyprenol-phosphate-mannose--protein mannosyltransferase</fullName>
        <ecNumber evidence="10">2.4.1.-</ecNumber>
    </recommendedName>
</protein>
<comment type="pathway">
    <text evidence="2 10">Protein modification; protein glycosylation.</text>
</comment>
<feature type="transmembrane region" description="Helical" evidence="10">
    <location>
        <begin position="400"/>
        <end position="424"/>
    </location>
</feature>
<keyword evidence="10" id="KW-1003">Cell membrane</keyword>
<dbReference type="UniPathway" id="UPA00378"/>
<evidence type="ECO:0000256" key="9">
    <source>
        <dbReference type="ARBA" id="ARBA00093617"/>
    </source>
</evidence>
<keyword evidence="14" id="KW-1185">Reference proteome</keyword>
<evidence type="ECO:0000256" key="5">
    <source>
        <dbReference type="ARBA" id="ARBA00022679"/>
    </source>
</evidence>
<dbReference type="InterPro" id="IPR003342">
    <property type="entry name" value="ArnT-like_N"/>
</dbReference>
<feature type="transmembrane region" description="Helical" evidence="10">
    <location>
        <begin position="177"/>
        <end position="194"/>
    </location>
</feature>
<dbReference type="PANTHER" id="PTHR10050:SF46">
    <property type="entry name" value="PROTEIN O-MANNOSYL-TRANSFERASE 2"/>
    <property type="match status" value="1"/>
</dbReference>
<evidence type="ECO:0000256" key="4">
    <source>
        <dbReference type="ARBA" id="ARBA00022676"/>
    </source>
</evidence>
<dbReference type="GO" id="GO:0004169">
    <property type="term" value="F:dolichyl-phosphate-mannose-protein mannosyltransferase activity"/>
    <property type="evidence" value="ECO:0007669"/>
    <property type="project" value="UniProtKB-UniRule"/>
</dbReference>
<evidence type="ECO:0000256" key="3">
    <source>
        <dbReference type="ARBA" id="ARBA00007222"/>
    </source>
</evidence>
<comment type="caution">
    <text evidence="13">The sequence shown here is derived from an EMBL/GenBank/DDBJ whole genome shotgun (WGS) entry which is preliminary data.</text>
</comment>
<reference evidence="13 14" key="1">
    <citation type="submission" date="2018-03" db="EMBL/GenBank/DDBJ databases">
        <title>The ancient ancestry and fast evolution of plastids.</title>
        <authorList>
            <person name="Moore K.R."/>
            <person name="Magnabosco C."/>
            <person name="Momper L."/>
            <person name="Gold D.A."/>
            <person name="Bosak T."/>
            <person name="Fournier G.P."/>
        </authorList>
    </citation>
    <scope>NUCLEOTIDE SEQUENCE [LARGE SCALE GENOMIC DNA]</scope>
    <source>
        <strain evidence="13 14">CCALA 037</strain>
    </source>
</reference>
<dbReference type="Proteomes" id="UP000238937">
    <property type="component" value="Unassembled WGS sequence"/>
</dbReference>
<dbReference type="InterPro" id="IPR032421">
    <property type="entry name" value="PMT_4TMC"/>
</dbReference>
<dbReference type="GO" id="GO:0005886">
    <property type="term" value="C:plasma membrane"/>
    <property type="evidence" value="ECO:0007669"/>
    <property type="project" value="UniProtKB-SubCell"/>
</dbReference>
<dbReference type="EMBL" id="PVWO01000020">
    <property type="protein sequence ID" value="PSB58907.1"/>
    <property type="molecule type" value="Genomic_DNA"/>
</dbReference>
<feature type="transmembrane region" description="Helical" evidence="10">
    <location>
        <begin position="240"/>
        <end position="261"/>
    </location>
</feature>
<keyword evidence="8 10" id="KW-0472">Membrane</keyword>
<keyword evidence="4 10" id="KW-0328">Glycosyltransferase</keyword>
<dbReference type="GO" id="GO:0012505">
    <property type="term" value="C:endomembrane system"/>
    <property type="evidence" value="ECO:0007669"/>
    <property type="project" value="UniProtKB-SubCell"/>
</dbReference>
<feature type="transmembrane region" description="Helical" evidence="10">
    <location>
        <begin position="12"/>
        <end position="31"/>
    </location>
</feature>
<keyword evidence="6 10" id="KW-0812">Transmembrane</keyword>
<organism evidence="13 14">
    <name type="scientific">Chamaesiphon polymorphus CCALA 037</name>
    <dbReference type="NCBI Taxonomy" id="2107692"/>
    <lineage>
        <taxon>Bacteria</taxon>
        <taxon>Bacillati</taxon>
        <taxon>Cyanobacteriota</taxon>
        <taxon>Cyanophyceae</taxon>
        <taxon>Gomontiellales</taxon>
        <taxon>Chamaesiphonaceae</taxon>
        <taxon>Chamaesiphon</taxon>
    </lineage>
</organism>
<sequence length="476" mass="54794">MLSKLDTEQSKKYAIVGIICVFIVSIGLRFWGLGRFNVLVFDEVYYAKFANNYLTNTKFFNSHPPLSQYLIAIGIWIGDRLPIGQDTTNTLTSSLRSTFSYRWMNALFGSLIPPVVAGLAYQLSQRMSFIFLATLFISLDGLFLVDSRYALNNIYLVFFGLLGQLLLLMASNRIGTNRGLLMLGAGISFGASVACKWNGLWFLLGIYILLAIARVWKLFKFDRQDVAISNSLIDRLASIKLIEIAFHLAIVPIVTYSLLWIPHLIQNPEPNFIDVQWSILNYHEQIKNGAGVHPYCANWYTWPLLMRPLAYYFKQYKPNYYYDVHAMGNPLLWWFALLAIFGSLWAIVRSGWLLINRLKIEQTVLAPIREIDLNYLAVPLFVSINYAANLLPWVRVTRCLYIYHYMGALVFATMGLAWFVDLWLRSNSQIWRAVGITTIFSIAASFIFWLPIYLGLSIETSALSLRLWDFWIFNWI</sequence>
<dbReference type="PANTHER" id="PTHR10050">
    <property type="entry name" value="DOLICHYL-PHOSPHATE-MANNOSE--PROTEIN MANNOSYLTRANSFERASE"/>
    <property type="match status" value="1"/>
</dbReference>
<evidence type="ECO:0000313" key="13">
    <source>
        <dbReference type="EMBL" id="PSB58907.1"/>
    </source>
</evidence>
<evidence type="ECO:0000256" key="7">
    <source>
        <dbReference type="ARBA" id="ARBA00022989"/>
    </source>
</evidence>
<evidence type="ECO:0000259" key="11">
    <source>
        <dbReference type="Pfam" id="PF02366"/>
    </source>
</evidence>
<feature type="transmembrane region" description="Helical" evidence="10">
    <location>
        <begin position="128"/>
        <end position="145"/>
    </location>
</feature>
<feature type="transmembrane region" description="Helical" evidence="10">
    <location>
        <begin position="200"/>
        <end position="219"/>
    </location>
</feature>
<proteinExistence type="inferred from homology"/>
<feature type="transmembrane region" description="Helical" evidence="10">
    <location>
        <begin position="373"/>
        <end position="394"/>
    </location>
</feature>
<accession>A0A2T1GM52</accession>
<evidence type="ECO:0000256" key="6">
    <source>
        <dbReference type="ARBA" id="ARBA00022692"/>
    </source>
</evidence>
<feature type="transmembrane region" description="Helical" evidence="10">
    <location>
        <begin position="151"/>
        <end position="170"/>
    </location>
</feature>
<dbReference type="AlphaFoldDB" id="A0A2T1GM52"/>
<feature type="domain" description="ArnT-like N-terminal" evidence="11">
    <location>
        <begin position="20"/>
        <end position="263"/>
    </location>
</feature>
<feature type="transmembrane region" description="Helical" evidence="10">
    <location>
        <begin position="436"/>
        <end position="456"/>
    </location>
</feature>
<dbReference type="Pfam" id="PF02366">
    <property type="entry name" value="PMT"/>
    <property type="match status" value="1"/>
</dbReference>
<keyword evidence="5 10" id="KW-0808">Transferase</keyword>
<gene>
    <name evidence="13" type="ORF">C7B77_03040</name>
</gene>
<dbReference type="Pfam" id="PF16192">
    <property type="entry name" value="PMT_4TMC"/>
    <property type="match status" value="1"/>
</dbReference>
<evidence type="ECO:0000313" key="14">
    <source>
        <dbReference type="Proteomes" id="UP000238937"/>
    </source>
</evidence>
<keyword evidence="7 10" id="KW-1133">Transmembrane helix</keyword>
<evidence type="ECO:0000259" key="12">
    <source>
        <dbReference type="Pfam" id="PF16192"/>
    </source>
</evidence>
<feature type="transmembrane region" description="Helical" evidence="10">
    <location>
        <begin position="103"/>
        <end position="121"/>
    </location>
</feature>
<evidence type="ECO:0000256" key="10">
    <source>
        <dbReference type="RuleBase" id="RU367007"/>
    </source>
</evidence>
<comment type="function">
    <text evidence="10">Protein O-mannosyltransferase that catalyzes the transfer of a single mannose residue from a polyprenol phospho-mannosyl lipidic donor to the hydroxyl group of selected serine and threonine residues in acceptor proteins.</text>
</comment>
<evidence type="ECO:0000256" key="2">
    <source>
        <dbReference type="ARBA" id="ARBA00004922"/>
    </source>
</evidence>
<feature type="transmembrane region" description="Helical" evidence="10">
    <location>
        <begin position="331"/>
        <end position="352"/>
    </location>
</feature>
<feature type="domain" description="Protein O-mannosyl-transferase C-terminal four TM" evidence="12">
    <location>
        <begin position="271"/>
        <end position="468"/>
    </location>
</feature>
<dbReference type="RefSeq" id="WP_106300197.1">
    <property type="nucleotide sequence ID" value="NZ_PVWO01000020.1"/>
</dbReference>
<name>A0A2T1GM52_9CYAN</name>
<dbReference type="EC" id="2.4.1.-" evidence="10"/>
<comment type="subcellular location">
    <subcellularLocation>
        <location evidence="10">Cell membrane</location>
    </subcellularLocation>
    <subcellularLocation>
        <location evidence="1">Endomembrane system</location>
        <topology evidence="1">Multi-pass membrane protein</topology>
    </subcellularLocation>
</comment>
<dbReference type="InterPro" id="IPR027005">
    <property type="entry name" value="PMT-like"/>
</dbReference>